<feature type="region of interest" description="Disordered" evidence="1">
    <location>
        <begin position="225"/>
        <end position="244"/>
    </location>
</feature>
<proteinExistence type="predicted"/>
<dbReference type="InterPro" id="IPR010797">
    <property type="entry name" value="Pex26"/>
</dbReference>
<keyword evidence="2" id="KW-1133">Transmembrane helix</keyword>
<sequence>MAACESSCNSVEFPQQKSSSATLAKAVDLFVMTKFEKCLQVCCDVIKSSKYEPEQERNNEVIEAAAALGIQALAEMDQWHHTVSFITEVYGAVHLCTARIIQVCILLHAHVEEYLPCHKLVQTWLTHPDNLNSKHCAQVIRVYSEHILLPLGQFGLLEEIVNSCQGLSKEESAALLELPQTGRYKDAKESACEGDNIPSDLLLNSENEENEKRIIEAPEYVREHLSSHKDSPGPSSETPKQPASSHLDPFNLFAICKRLYSSFYSYMKVGWREKFILLVMAAFALWAVIHTQTGDSVSSLERLVILWQGFFRHIKLLTRNS</sequence>
<dbReference type="AlphaFoldDB" id="A0AAE0YPF8"/>
<evidence type="ECO:0000256" key="1">
    <source>
        <dbReference type="SAM" id="MobiDB-lite"/>
    </source>
</evidence>
<feature type="transmembrane region" description="Helical" evidence="2">
    <location>
        <begin position="275"/>
        <end position="293"/>
    </location>
</feature>
<dbReference type="EMBL" id="JAWDGP010005712">
    <property type="protein sequence ID" value="KAK3753462.1"/>
    <property type="molecule type" value="Genomic_DNA"/>
</dbReference>
<evidence type="ECO:0000313" key="4">
    <source>
        <dbReference type="Proteomes" id="UP001283361"/>
    </source>
</evidence>
<dbReference type="GO" id="GO:0005778">
    <property type="term" value="C:peroxisomal membrane"/>
    <property type="evidence" value="ECO:0007669"/>
    <property type="project" value="InterPro"/>
</dbReference>
<evidence type="ECO:0000313" key="3">
    <source>
        <dbReference type="EMBL" id="KAK3753462.1"/>
    </source>
</evidence>
<comment type="caution">
    <text evidence="3">The sequence shown here is derived from an EMBL/GenBank/DDBJ whole genome shotgun (WGS) entry which is preliminary data.</text>
</comment>
<dbReference type="Pfam" id="PF07163">
    <property type="entry name" value="Pex26"/>
    <property type="match status" value="1"/>
</dbReference>
<keyword evidence="4" id="KW-1185">Reference proteome</keyword>
<dbReference type="PANTHER" id="PTHR16262:SF2">
    <property type="entry name" value="PEROXISOME ASSEMBLY PROTEIN 26"/>
    <property type="match status" value="1"/>
</dbReference>
<feature type="compositionally biased region" description="Polar residues" evidence="1">
    <location>
        <begin position="233"/>
        <end position="244"/>
    </location>
</feature>
<dbReference type="Proteomes" id="UP001283361">
    <property type="component" value="Unassembled WGS sequence"/>
</dbReference>
<protein>
    <submittedName>
        <fullName evidence="3">Uncharacterized protein</fullName>
    </submittedName>
</protein>
<dbReference type="GO" id="GO:0044877">
    <property type="term" value="F:protein-containing complex binding"/>
    <property type="evidence" value="ECO:0007669"/>
    <property type="project" value="InterPro"/>
</dbReference>
<evidence type="ECO:0000256" key="2">
    <source>
        <dbReference type="SAM" id="Phobius"/>
    </source>
</evidence>
<gene>
    <name evidence="3" type="ORF">RRG08_056354</name>
</gene>
<name>A0AAE0YPF8_9GAST</name>
<dbReference type="GO" id="GO:0051117">
    <property type="term" value="F:ATPase binding"/>
    <property type="evidence" value="ECO:0007669"/>
    <property type="project" value="TreeGrafter"/>
</dbReference>
<dbReference type="PANTHER" id="PTHR16262">
    <property type="entry name" value="PEROXISOME ASSEMBLY PROTEIN 26"/>
    <property type="match status" value="1"/>
</dbReference>
<dbReference type="GO" id="GO:0016558">
    <property type="term" value="P:protein import into peroxisome matrix"/>
    <property type="evidence" value="ECO:0007669"/>
    <property type="project" value="TreeGrafter"/>
</dbReference>
<reference evidence="3" key="1">
    <citation type="journal article" date="2023" name="G3 (Bethesda)">
        <title>A reference genome for the long-term kleptoplast-retaining sea slug Elysia crispata morphotype clarki.</title>
        <authorList>
            <person name="Eastman K.E."/>
            <person name="Pendleton A.L."/>
            <person name="Shaikh M.A."/>
            <person name="Suttiyut T."/>
            <person name="Ogas R."/>
            <person name="Tomko P."/>
            <person name="Gavelis G."/>
            <person name="Widhalm J.R."/>
            <person name="Wisecaver J.H."/>
        </authorList>
    </citation>
    <scope>NUCLEOTIDE SEQUENCE</scope>
    <source>
        <strain evidence="3">ECLA1</strain>
    </source>
</reference>
<keyword evidence="2" id="KW-0812">Transmembrane</keyword>
<organism evidence="3 4">
    <name type="scientific">Elysia crispata</name>
    <name type="common">lettuce slug</name>
    <dbReference type="NCBI Taxonomy" id="231223"/>
    <lineage>
        <taxon>Eukaryota</taxon>
        <taxon>Metazoa</taxon>
        <taxon>Spiralia</taxon>
        <taxon>Lophotrochozoa</taxon>
        <taxon>Mollusca</taxon>
        <taxon>Gastropoda</taxon>
        <taxon>Heterobranchia</taxon>
        <taxon>Euthyneura</taxon>
        <taxon>Panpulmonata</taxon>
        <taxon>Sacoglossa</taxon>
        <taxon>Placobranchoidea</taxon>
        <taxon>Plakobranchidae</taxon>
        <taxon>Elysia</taxon>
    </lineage>
</organism>
<keyword evidence="2" id="KW-0472">Membrane</keyword>
<dbReference type="GO" id="GO:0045046">
    <property type="term" value="P:protein import into peroxisome membrane"/>
    <property type="evidence" value="ECO:0007669"/>
    <property type="project" value="InterPro"/>
</dbReference>
<accession>A0AAE0YPF8</accession>